<dbReference type="GO" id="GO:0004252">
    <property type="term" value="F:serine-type endopeptidase activity"/>
    <property type="evidence" value="ECO:0007669"/>
    <property type="project" value="UniProtKB-UniRule"/>
</dbReference>
<name>A0A0F7EIX4_BRELA</name>
<comment type="similarity">
    <text evidence="1 5">Belongs to the peptidase S8 family.</text>
</comment>
<feature type="active site" description="Charge relay system" evidence="5">
    <location>
        <position position="209"/>
    </location>
</feature>
<dbReference type="InterPro" id="IPR000209">
    <property type="entry name" value="Peptidase_S8/S53_dom"/>
</dbReference>
<evidence type="ECO:0000313" key="7">
    <source>
        <dbReference type="EMBL" id="AKF95249.1"/>
    </source>
</evidence>
<protein>
    <submittedName>
        <fullName evidence="7">Peptidase S8</fullName>
    </submittedName>
</protein>
<dbReference type="SUPFAM" id="SSF52743">
    <property type="entry name" value="Subtilisin-like"/>
    <property type="match status" value="1"/>
</dbReference>
<dbReference type="PROSITE" id="PS51892">
    <property type="entry name" value="SUBTILASE"/>
    <property type="match status" value="1"/>
</dbReference>
<dbReference type="PANTHER" id="PTHR43806:SF11">
    <property type="entry name" value="CEREVISIN-RELATED"/>
    <property type="match status" value="1"/>
</dbReference>
<dbReference type="InterPro" id="IPR036852">
    <property type="entry name" value="Peptidase_S8/S53_dom_sf"/>
</dbReference>
<feature type="domain" description="Peptidase S8/S53" evidence="6">
    <location>
        <begin position="200"/>
        <end position="480"/>
    </location>
</feature>
<evidence type="ECO:0000259" key="6">
    <source>
        <dbReference type="Pfam" id="PF00082"/>
    </source>
</evidence>
<geneLocation type="plasmid" evidence="7">
    <name>unnamed1</name>
</geneLocation>
<feature type="active site" description="Charge relay system" evidence="5">
    <location>
        <position position="437"/>
    </location>
</feature>
<reference evidence="7" key="1">
    <citation type="submission" date="2015-03" db="EMBL/GenBank/DDBJ databases">
        <title>MIGS Cultured Bacterial/Archaeal sample from Brevibacillus laterosporus.</title>
        <authorList>
            <person name="Zeng D."/>
            <person name="Zhu L."/>
            <person name="Dong G."/>
            <person name="Ye W."/>
            <person name="Ren D."/>
            <person name="Wu L."/>
            <person name="Xu J."/>
            <person name="Li G."/>
            <person name="Guo L."/>
        </authorList>
    </citation>
    <scope>NUCLEOTIDE SEQUENCE</scope>
    <source>
        <strain evidence="7">B9</strain>
        <plasmid evidence="7">unnamed1</plasmid>
    </source>
</reference>
<dbReference type="RefSeq" id="WP_031414269.1">
    <property type="nucleotide sequence ID" value="NZ_CP011075.1"/>
</dbReference>
<evidence type="ECO:0000256" key="5">
    <source>
        <dbReference type="PROSITE-ProRule" id="PRU01240"/>
    </source>
</evidence>
<dbReference type="Gene3D" id="3.40.50.200">
    <property type="entry name" value="Peptidase S8/S53 domain"/>
    <property type="match status" value="1"/>
</dbReference>
<dbReference type="AlphaFoldDB" id="A0A0F7EIX4"/>
<dbReference type="PRINTS" id="PR00723">
    <property type="entry name" value="SUBTILISIN"/>
</dbReference>
<dbReference type="EMBL" id="CP011075">
    <property type="protein sequence ID" value="AKF95249.1"/>
    <property type="molecule type" value="Genomic_DNA"/>
</dbReference>
<dbReference type="InterPro" id="IPR050131">
    <property type="entry name" value="Peptidase_S8_subtilisin-like"/>
</dbReference>
<keyword evidence="2 5" id="KW-0645">Protease</keyword>
<dbReference type="PANTHER" id="PTHR43806">
    <property type="entry name" value="PEPTIDASE S8"/>
    <property type="match status" value="1"/>
</dbReference>
<organism evidence="7">
    <name type="scientific">Brevibacillus laterosporus</name>
    <name type="common">Bacillus laterosporus</name>
    <dbReference type="NCBI Taxonomy" id="1465"/>
    <lineage>
        <taxon>Bacteria</taxon>
        <taxon>Bacillati</taxon>
        <taxon>Bacillota</taxon>
        <taxon>Bacilli</taxon>
        <taxon>Bacillales</taxon>
        <taxon>Paenibacillaceae</taxon>
        <taxon>Brevibacillus</taxon>
    </lineage>
</organism>
<keyword evidence="3 5" id="KW-0378">Hydrolase</keyword>
<evidence type="ECO:0000256" key="2">
    <source>
        <dbReference type="ARBA" id="ARBA00022670"/>
    </source>
</evidence>
<dbReference type="InterPro" id="IPR015500">
    <property type="entry name" value="Peptidase_S8_subtilisin-rel"/>
</dbReference>
<dbReference type="GO" id="GO:0006508">
    <property type="term" value="P:proteolysis"/>
    <property type="evidence" value="ECO:0007669"/>
    <property type="project" value="UniProtKB-KW"/>
</dbReference>
<gene>
    <name evidence="7" type="ORF">EX87_16570</name>
</gene>
<dbReference type="Pfam" id="PF00082">
    <property type="entry name" value="Peptidase_S8"/>
    <property type="match status" value="1"/>
</dbReference>
<feature type="active site" description="Charge relay system" evidence="5">
    <location>
        <position position="244"/>
    </location>
</feature>
<keyword evidence="7" id="KW-0614">Plasmid</keyword>
<proteinExistence type="inferred from homology"/>
<accession>A0A0F7EIX4</accession>
<evidence type="ECO:0000256" key="4">
    <source>
        <dbReference type="ARBA" id="ARBA00022825"/>
    </source>
</evidence>
<keyword evidence="4 5" id="KW-0720">Serine protease</keyword>
<evidence type="ECO:0000256" key="1">
    <source>
        <dbReference type="ARBA" id="ARBA00011073"/>
    </source>
</evidence>
<sequence length="510" mass="54446">MSENFTNNQMTSALPPIIFAEASVHSIEGESIFDSSEPITHENVSRYLNKPELIDKAIEKLKNAGFEVLHIGAATINIAASPETYEKVFHTKIVPEEREVLKFGKKSTATILDDPTTKLSGLIDASNSDLADVLEGVALNEPVYYFSLGNSSLATLERATPFESTPSAMPPSVEGFYLNVPDDVARLLKADRVHATGITGRGVHVVMVDSGWFRHPYFVQRGYQANQVVLAPGAQNPAHDESGHGTGESANIFAVAPDVNFTMVKQGGFSFTSAVVNATGDFNKALELRPDIISCSWGFDERERRPLSAAERTLSAAIANAVSQGVTVVFSAGNGHFGFPGQHPDVISAGGVFVNSDGSMRASDYASGFESPLFPGRKVPDVCGLVGMQPRAQYIMLPVEPGDELDVEEARIDPRSGSTLVDGTQPQDGWARFSGTSAAAPQLAGICALLKQANPSLTPQRMKEALMNTAIDITEGHNAQNQPARPGNDLATGSGLANAERAVQTVRNVH</sequence>
<evidence type="ECO:0000256" key="3">
    <source>
        <dbReference type="ARBA" id="ARBA00022801"/>
    </source>
</evidence>